<dbReference type="Proteomes" id="UP001161757">
    <property type="component" value="Unassembled WGS sequence"/>
</dbReference>
<evidence type="ECO:0000313" key="1">
    <source>
        <dbReference type="EMBL" id="KAJ8988721.1"/>
    </source>
</evidence>
<comment type="caution">
    <text evidence="1">The sequence shown here is derived from an EMBL/GenBank/DDBJ whole genome shotgun (WGS) entry which is preliminary data.</text>
</comment>
<accession>A0AAN6ER06</accession>
<evidence type="ECO:0000313" key="2">
    <source>
        <dbReference type="Proteomes" id="UP001161757"/>
    </source>
</evidence>
<proteinExistence type="predicted"/>
<organism evidence="1 2">
    <name type="scientific">Exophiala dermatitidis</name>
    <name type="common">Black yeast-like fungus</name>
    <name type="synonym">Wangiella dermatitidis</name>
    <dbReference type="NCBI Taxonomy" id="5970"/>
    <lineage>
        <taxon>Eukaryota</taxon>
        <taxon>Fungi</taxon>
        <taxon>Dikarya</taxon>
        <taxon>Ascomycota</taxon>
        <taxon>Pezizomycotina</taxon>
        <taxon>Eurotiomycetes</taxon>
        <taxon>Chaetothyriomycetidae</taxon>
        <taxon>Chaetothyriales</taxon>
        <taxon>Herpotrichiellaceae</taxon>
        <taxon>Exophiala</taxon>
    </lineage>
</organism>
<protein>
    <submittedName>
        <fullName evidence="1">Uncharacterized protein</fullName>
    </submittedName>
</protein>
<reference evidence="1" key="1">
    <citation type="submission" date="2023-01" db="EMBL/GenBank/DDBJ databases">
        <title>Exophiala dermititidis isolated from Cystic Fibrosis Patient.</title>
        <authorList>
            <person name="Kurbessoian T."/>
            <person name="Crocker A."/>
            <person name="Murante D."/>
            <person name="Hogan D.A."/>
            <person name="Stajich J.E."/>
        </authorList>
    </citation>
    <scope>NUCLEOTIDE SEQUENCE</scope>
    <source>
        <strain evidence="1">Ex8</strain>
    </source>
</reference>
<dbReference type="EMBL" id="JAJGCB010000017">
    <property type="protein sequence ID" value="KAJ8988721.1"/>
    <property type="molecule type" value="Genomic_DNA"/>
</dbReference>
<gene>
    <name evidence="1" type="ORF">HRR80_007348</name>
</gene>
<name>A0AAN6ER06_EXODE</name>
<sequence>MGALRGDNKVKHVSVCMETSLVKSHSLSPARSERIIGLGLQAERVSSHPASRQRSAVQCLDIATKCRTNGLEVAVPVSVSIRTGNQHNQVVRLIWTGGLIWH</sequence>
<dbReference type="AlphaFoldDB" id="A0AAN6ER06"/>